<organism evidence="1 2">
    <name type="scientific">Halorubrum halodurans</name>
    <dbReference type="NCBI Taxonomy" id="1383851"/>
    <lineage>
        <taxon>Archaea</taxon>
        <taxon>Methanobacteriati</taxon>
        <taxon>Methanobacteriota</taxon>
        <taxon>Stenosarchaea group</taxon>
        <taxon>Halobacteria</taxon>
        <taxon>Halobacteriales</taxon>
        <taxon>Haloferacaceae</taxon>
        <taxon>Halorubrum</taxon>
    </lineage>
</organism>
<dbReference type="Gene3D" id="3.40.50.450">
    <property type="match status" value="1"/>
</dbReference>
<keyword evidence="2" id="KW-1185">Reference proteome</keyword>
<dbReference type="InterPro" id="IPR052341">
    <property type="entry name" value="LOG_family_nucleotidases"/>
</dbReference>
<dbReference type="OrthoDB" id="9570at2157"/>
<proteinExistence type="predicted"/>
<dbReference type="PANTHER" id="PTHR43393">
    <property type="entry name" value="CYTOKININ RIBOSIDE 5'-MONOPHOSPHATE PHOSPHORIBOHYDROLASE"/>
    <property type="match status" value="1"/>
</dbReference>
<dbReference type="PANTHER" id="PTHR43393:SF3">
    <property type="entry name" value="LYSINE DECARBOXYLASE-LIKE PROTEIN"/>
    <property type="match status" value="1"/>
</dbReference>
<dbReference type="AlphaFoldDB" id="A0A256IRW7"/>
<reference evidence="1 2" key="1">
    <citation type="journal article" date="2014" name="Front. Microbiol.">
        <title>Population and genomic analysis of the genus Halorubrum.</title>
        <authorList>
            <person name="Fullmer M.S."/>
            <person name="Soucy S.M."/>
            <person name="Swithers K.S."/>
            <person name="Makkay A.M."/>
            <person name="Wheeler R."/>
            <person name="Ventosa A."/>
            <person name="Gogarten J.P."/>
            <person name="Papke R.T."/>
        </authorList>
    </citation>
    <scope>NUCLEOTIDE SEQUENCE [LARGE SCALE GENOMIC DNA]</scope>
    <source>
        <strain evidence="1 2">Cb34</strain>
    </source>
</reference>
<dbReference type="Pfam" id="PF18306">
    <property type="entry name" value="LDcluster4"/>
    <property type="match status" value="1"/>
</dbReference>
<name>A0A256IRW7_9EURY</name>
<evidence type="ECO:0000313" key="1">
    <source>
        <dbReference type="EMBL" id="OYR59320.1"/>
    </source>
</evidence>
<dbReference type="SUPFAM" id="SSF102405">
    <property type="entry name" value="MCP/YpsA-like"/>
    <property type="match status" value="1"/>
</dbReference>
<evidence type="ECO:0000313" key="2">
    <source>
        <dbReference type="Proteomes" id="UP000216308"/>
    </source>
</evidence>
<accession>A0A256IRW7</accession>
<gene>
    <name evidence="1" type="ORF">DJ70_00660</name>
</gene>
<dbReference type="GO" id="GO:0005829">
    <property type="term" value="C:cytosol"/>
    <property type="evidence" value="ECO:0007669"/>
    <property type="project" value="TreeGrafter"/>
</dbReference>
<sequence length="152" mass="14871">MRVSVIGGSSVRPDTAAVAEELGAELADRGHTIVCGGLGGVMEAACRGAHAADAEAETIGILPTDRPSDANRYVTTPIATGLGHARNALVVVNGDAAIAVNGGPGTLSEIGLALAHDRAVAGLDTHDVEGVEAVGSPAAAVEYVEGAVGSGP</sequence>
<dbReference type="InterPro" id="IPR041164">
    <property type="entry name" value="LDcluster4"/>
</dbReference>
<dbReference type="EMBL" id="NHPJ01000005">
    <property type="protein sequence ID" value="OYR59320.1"/>
    <property type="molecule type" value="Genomic_DNA"/>
</dbReference>
<dbReference type="RefSeq" id="WP_094529154.1">
    <property type="nucleotide sequence ID" value="NZ_NHPJ01000005.1"/>
</dbReference>
<comment type="caution">
    <text evidence="1">The sequence shown here is derived from an EMBL/GenBank/DDBJ whole genome shotgun (WGS) entry which is preliminary data.</text>
</comment>
<dbReference type="Proteomes" id="UP000216308">
    <property type="component" value="Unassembled WGS sequence"/>
</dbReference>
<protein>
    <submittedName>
        <fullName evidence="1">Rossmann fold nucleotide-binding protein</fullName>
    </submittedName>
</protein>